<dbReference type="Pfam" id="PF13641">
    <property type="entry name" value="Glyco_tranf_2_3"/>
    <property type="match status" value="1"/>
</dbReference>
<evidence type="ECO:0000256" key="2">
    <source>
        <dbReference type="ARBA" id="ARBA00022676"/>
    </source>
</evidence>
<dbReference type="CDD" id="cd06438">
    <property type="entry name" value="EpsO_like"/>
    <property type="match status" value="1"/>
</dbReference>
<protein>
    <submittedName>
        <fullName evidence="5">Glycosyltransferase</fullName>
    </submittedName>
</protein>
<dbReference type="SUPFAM" id="SSF53448">
    <property type="entry name" value="Nucleotide-diphospho-sugar transferases"/>
    <property type="match status" value="1"/>
</dbReference>
<sequence length="461" mass="52537">MGQTNSPYWFFTPGRVGLSFLVVVAGMRGKKHASVSSCTGEGEMHPGTDIIRQLSYSLLAVLQDSVFLLSAYQSVMSLFGFWQRRKPLLRDPVTRFAVLVAAHNEAHVISDVLESLARQEYPRELFDIYVVADNCTDETADVARAHGAIVYERTDAVFIGKGHAIGWLLACIKSTAKSYDMMAMFDADNLVSANFLREVDRYAQTGHRAIQGYLDMKNPGDTWISLSYAIGYWYTNRFWDLARSNIGLAAMLGGTGSCMAMSLVDEIGWNPHSITEDLEFTIKCVLQGVRPTWAWDAHVYDEKPLTMRASWNQRMRWMRGHFQLGFRYSGPLWKRFFTRFDIAALDILVYISQPIWMVFSYLLMLANIVIHFGHMAVPAWASAGIVLPWVWVALFTLEWFAPPMLVAALLLEKVKPKYWWGVFMFAVYGLTWVPLDFIALFTRNDQTWFHTIHKQAAIPSK</sequence>
<dbReference type="PANTHER" id="PTHR43630:SF1">
    <property type="entry name" value="POLY-BETA-1,6-N-ACETYL-D-GLUCOSAMINE SYNTHASE"/>
    <property type="match status" value="1"/>
</dbReference>
<dbReference type="Gene3D" id="3.90.550.10">
    <property type="entry name" value="Spore Coat Polysaccharide Biosynthesis Protein SpsA, Chain A"/>
    <property type="match status" value="1"/>
</dbReference>
<feature type="transmembrane region" description="Helical" evidence="4">
    <location>
        <begin position="418"/>
        <end position="441"/>
    </location>
</feature>
<accession>A0A398DH74</accession>
<dbReference type="Proteomes" id="UP000266260">
    <property type="component" value="Unassembled WGS sequence"/>
</dbReference>
<evidence type="ECO:0000313" key="6">
    <source>
        <dbReference type="Proteomes" id="UP000266260"/>
    </source>
</evidence>
<keyword evidence="3 5" id="KW-0808">Transferase</keyword>
<dbReference type="EMBL" id="QXIT01000025">
    <property type="protein sequence ID" value="RIE10444.1"/>
    <property type="molecule type" value="Genomic_DNA"/>
</dbReference>
<dbReference type="InterPro" id="IPR029044">
    <property type="entry name" value="Nucleotide-diphossugar_trans"/>
</dbReference>
<keyword evidence="4" id="KW-1133">Transmembrane helix</keyword>
<keyword evidence="2" id="KW-0328">Glycosyltransferase</keyword>
<dbReference type="PANTHER" id="PTHR43630">
    <property type="entry name" value="POLY-BETA-1,6-N-ACETYL-D-GLUCOSAMINE SYNTHASE"/>
    <property type="match status" value="1"/>
</dbReference>
<comment type="caution">
    <text evidence="5">The sequence shown here is derived from an EMBL/GenBank/DDBJ whole genome shotgun (WGS) entry which is preliminary data.</text>
</comment>
<reference evidence="5 6" key="1">
    <citation type="submission" date="2018-09" db="EMBL/GenBank/DDBJ databases">
        <title>Discovery and Ecogenomic Context for Candidatus Cryosericales, a Global Caldiserica Order Active in Thawing Permafrost.</title>
        <authorList>
            <person name="Martinez M.A."/>
            <person name="Woodcroft B.J."/>
            <person name="Ignacio Espinoza J.C."/>
            <person name="Zayed A."/>
            <person name="Singleton C.M."/>
            <person name="Boyd J."/>
            <person name="Li Y.-F."/>
            <person name="Purvine S."/>
            <person name="Maughan H."/>
            <person name="Hodgkins S.B."/>
            <person name="Anderson D."/>
            <person name="Sederholm M."/>
            <person name="Temperton B."/>
            <person name="Saleska S.R."/>
            <person name="Tyson G.W."/>
            <person name="Rich V.I."/>
        </authorList>
    </citation>
    <scope>NUCLEOTIDE SEQUENCE [LARGE SCALE GENOMIC DNA]</scope>
    <source>
        <strain evidence="5 6">SMC6</strain>
    </source>
</reference>
<keyword evidence="4" id="KW-0812">Transmembrane</keyword>
<comment type="similarity">
    <text evidence="1">Belongs to the glycosyltransferase 2 family.</text>
</comment>
<evidence type="ECO:0000256" key="4">
    <source>
        <dbReference type="SAM" id="Phobius"/>
    </source>
</evidence>
<proteinExistence type="inferred from homology"/>
<organism evidence="5 6">
    <name type="scientific">Candidatus Cryosericum odellii</name>
    <dbReference type="NCBI Taxonomy" id="2290917"/>
    <lineage>
        <taxon>Bacteria</taxon>
        <taxon>Pseudomonadati</taxon>
        <taxon>Caldisericota/Cryosericota group</taxon>
        <taxon>Candidatus Cryosericota</taxon>
        <taxon>Candidatus Cryosericia</taxon>
        <taxon>Candidatus Cryosericales</taxon>
        <taxon>Candidatus Cryosericaceae</taxon>
        <taxon>Candidatus Cryosericum</taxon>
    </lineage>
</organism>
<dbReference type="GO" id="GO:0016757">
    <property type="term" value="F:glycosyltransferase activity"/>
    <property type="evidence" value="ECO:0007669"/>
    <property type="project" value="UniProtKB-KW"/>
</dbReference>
<name>A0A398DH74_9BACT</name>
<dbReference type="AlphaFoldDB" id="A0A398DH74"/>
<evidence type="ECO:0000313" key="5">
    <source>
        <dbReference type="EMBL" id="RIE10444.1"/>
    </source>
</evidence>
<evidence type="ECO:0000256" key="3">
    <source>
        <dbReference type="ARBA" id="ARBA00022679"/>
    </source>
</evidence>
<keyword evidence="4" id="KW-0472">Membrane</keyword>
<keyword evidence="6" id="KW-1185">Reference proteome</keyword>
<gene>
    <name evidence="5" type="ORF">SMC6_01220</name>
</gene>
<evidence type="ECO:0000256" key="1">
    <source>
        <dbReference type="ARBA" id="ARBA00006739"/>
    </source>
</evidence>